<evidence type="ECO:0000256" key="1">
    <source>
        <dbReference type="SAM" id="Coils"/>
    </source>
</evidence>
<sequence length="101" mass="11902">TDALQAKDKEILSLRKKEQNFRNAIENMQIKLDTESTKGKDMDGQLKQVQRQLNIEIQNANTTKREMNDLELKNVRLQDELNILQRDKDNLTSYIDSLQQR</sequence>
<evidence type="ECO:0000313" key="2">
    <source>
        <dbReference type="EMBL" id="CAF1680888.1"/>
    </source>
</evidence>
<evidence type="ECO:0000313" key="4">
    <source>
        <dbReference type="Proteomes" id="UP000682733"/>
    </source>
</evidence>
<feature type="non-terminal residue" evidence="3">
    <location>
        <position position="1"/>
    </location>
</feature>
<dbReference type="EMBL" id="CAJOBA010118344">
    <property type="protein sequence ID" value="CAF4573474.1"/>
    <property type="molecule type" value="Genomic_DNA"/>
</dbReference>
<dbReference type="Proteomes" id="UP000677228">
    <property type="component" value="Unassembled WGS sequence"/>
</dbReference>
<dbReference type="AlphaFoldDB" id="A0A8S2YUP4"/>
<proteinExistence type="predicted"/>
<organism evidence="3 4">
    <name type="scientific">Didymodactylos carnosus</name>
    <dbReference type="NCBI Taxonomy" id="1234261"/>
    <lineage>
        <taxon>Eukaryota</taxon>
        <taxon>Metazoa</taxon>
        <taxon>Spiralia</taxon>
        <taxon>Gnathifera</taxon>
        <taxon>Rotifera</taxon>
        <taxon>Eurotatoria</taxon>
        <taxon>Bdelloidea</taxon>
        <taxon>Philodinida</taxon>
        <taxon>Philodinidae</taxon>
        <taxon>Didymodactylos</taxon>
    </lineage>
</organism>
<dbReference type="EMBL" id="CAJNOK010079587">
    <property type="protein sequence ID" value="CAF1680888.1"/>
    <property type="molecule type" value="Genomic_DNA"/>
</dbReference>
<name>A0A8S2YUP4_9BILA</name>
<reference evidence="3" key="1">
    <citation type="submission" date="2021-02" db="EMBL/GenBank/DDBJ databases">
        <authorList>
            <person name="Nowell W R."/>
        </authorList>
    </citation>
    <scope>NUCLEOTIDE SEQUENCE</scope>
</reference>
<comment type="caution">
    <text evidence="3">The sequence shown here is derived from an EMBL/GenBank/DDBJ whole genome shotgun (WGS) entry which is preliminary data.</text>
</comment>
<accession>A0A8S2YUP4</accession>
<protein>
    <submittedName>
        <fullName evidence="3">Uncharacterized protein</fullName>
    </submittedName>
</protein>
<feature type="non-terminal residue" evidence="3">
    <location>
        <position position="101"/>
    </location>
</feature>
<evidence type="ECO:0000313" key="3">
    <source>
        <dbReference type="EMBL" id="CAF4573474.1"/>
    </source>
</evidence>
<feature type="coiled-coil region" evidence="1">
    <location>
        <begin position="46"/>
        <end position="101"/>
    </location>
</feature>
<gene>
    <name evidence="2" type="ORF">OVA965_LOCUS46066</name>
    <name evidence="3" type="ORF">TMI583_LOCUS50233</name>
</gene>
<keyword evidence="1" id="KW-0175">Coiled coil</keyword>
<dbReference type="Proteomes" id="UP000682733">
    <property type="component" value="Unassembled WGS sequence"/>
</dbReference>